<dbReference type="EMBL" id="JAPKNA010000001">
    <property type="protein sequence ID" value="MCX5463253.1"/>
    <property type="molecule type" value="Genomic_DNA"/>
</dbReference>
<dbReference type="RefSeq" id="WP_266120188.1">
    <property type="nucleotide sequence ID" value="NZ_JAPKNA010000001.1"/>
</dbReference>
<evidence type="ECO:0000259" key="1">
    <source>
        <dbReference type="Pfam" id="PF12146"/>
    </source>
</evidence>
<evidence type="ECO:0000313" key="2">
    <source>
        <dbReference type="EMBL" id="MCX5463253.1"/>
    </source>
</evidence>
<comment type="caution">
    <text evidence="2">The sequence shown here is derived from an EMBL/GenBank/DDBJ whole genome shotgun (WGS) entry which is preliminary data.</text>
</comment>
<organism evidence="2 3">
    <name type="scientific">Alcaligenes parafaecalis</name>
    <dbReference type="NCBI Taxonomy" id="171260"/>
    <lineage>
        <taxon>Bacteria</taxon>
        <taxon>Pseudomonadati</taxon>
        <taxon>Pseudomonadota</taxon>
        <taxon>Betaproteobacteria</taxon>
        <taxon>Burkholderiales</taxon>
        <taxon>Alcaligenaceae</taxon>
        <taxon>Alcaligenes</taxon>
    </lineage>
</organism>
<dbReference type="Pfam" id="PF12146">
    <property type="entry name" value="Hydrolase_4"/>
    <property type="match status" value="1"/>
</dbReference>
<dbReference type="InterPro" id="IPR029058">
    <property type="entry name" value="AB_hydrolase_fold"/>
</dbReference>
<dbReference type="GO" id="GO:0016787">
    <property type="term" value="F:hydrolase activity"/>
    <property type="evidence" value="ECO:0007669"/>
    <property type="project" value="UniProtKB-KW"/>
</dbReference>
<evidence type="ECO:0000313" key="3">
    <source>
        <dbReference type="Proteomes" id="UP001209916"/>
    </source>
</evidence>
<feature type="domain" description="Serine aminopeptidase S33" evidence="1">
    <location>
        <begin position="129"/>
        <end position="365"/>
    </location>
</feature>
<keyword evidence="2" id="KW-0378">Hydrolase</keyword>
<dbReference type="PIRSF" id="PIRSF029171">
    <property type="entry name" value="Esterase_LipA"/>
    <property type="match status" value="1"/>
</dbReference>
<reference evidence="2 3" key="1">
    <citation type="submission" date="2022-11" db="EMBL/GenBank/DDBJ databases">
        <title>Biodiversity and phylogenetic relationships of bacteria.</title>
        <authorList>
            <person name="Machado R.A.R."/>
            <person name="Bhat A."/>
            <person name="Loulou A."/>
            <person name="Kallel S."/>
        </authorList>
    </citation>
    <scope>NUCLEOTIDE SEQUENCE [LARGE SCALE GENOMIC DNA]</scope>
    <source>
        <strain evidence="2 3">DSM 13975</strain>
    </source>
</reference>
<sequence length="394" mass="41597">MIGNINSNKSLMKKLGLQMTSLVFLCSLSIVAGSFYGSKAAVSTENAPGKLITIRESTRNTLPAAGKNYFISYLVPSPKGGNTVVYGQVSLPSSPPPKGGYPVISWGDGTTGNAPQCAPSMVSNYAVDYLNEWVKQGYAVVRTDYAGWGSDGPRLELNAVSNADSMAYIVSAAHQITNDLSENWLAIGHSLGGGAALWTASQNHQYPLKGAIALAPVGPGVLTLLEDVKNGKPIGQFTQQFLAAILLGAQATDTSINLDLLVSDEMKPELEAMRSVACLGDPMLMSFPHLQPGGYLKSGAEYAKVADFLAAQDPSSRKLKVPVMIAQGAQDETSVTPKTTGKMVASLCSAKAQVDYQIYEQANHDGVMSASSDTAFRFAETVLSGKTPKNSCQD</sequence>
<accession>A0ABT3VN27</accession>
<dbReference type="PANTHER" id="PTHR34853:SF1">
    <property type="entry name" value="LIPASE 5"/>
    <property type="match status" value="1"/>
</dbReference>
<proteinExistence type="predicted"/>
<dbReference type="InterPro" id="IPR022742">
    <property type="entry name" value="Hydrolase_4"/>
</dbReference>
<keyword evidence="3" id="KW-1185">Reference proteome</keyword>
<dbReference type="Gene3D" id="3.40.50.1820">
    <property type="entry name" value="alpha/beta hydrolase"/>
    <property type="match status" value="2"/>
</dbReference>
<dbReference type="Proteomes" id="UP001209916">
    <property type="component" value="Unassembled WGS sequence"/>
</dbReference>
<gene>
    <name evidence="2" type="ORF">OSH09_03590</name>
</gene>
<protein>
    <submittedName>
        <fullName evidence="2">Alpha/beta fold hydrolase</fullName>
    </submittedName>
</protein>
<dbReference type="SUPFAM" id="SSF53474">
    <property type="entry name" value="alpha/beta-Hydrolases"/>
    <property type="match status" value="1"/>
</dbReference>
<dbReference type="InterPro" id="IPR005152">
    <property type="entry name" value="Lipase_secreted"/>
</dbReference>
<name>A0ABT3VN27_9BURK</name>
<dbReference type="PANTHER" id="PTHR34853">
    <property type="match status" value="1"/>
</dbReference>